<keyword evidence="1" id="KW-0732">Signal</keyword>
<dbReference type="EMBL" id="FNVA01000010">
    <property type="protein sequence ID" value="SEG71289.1"/>
    <property type="molecule type" value="Genomic_DNA"/>
</dbReference>
<dbReference type="Proteomes" id="UP000236728">
    <property type="component" value="Unassembled WGS sequence"/>
</dbReference>
<protein>
    <recommendedName>
        <fullName evidence="4">Secreted protein</fullName>
    </recommendedName>
</protein>
<feature type="signal peptide" evidence="1">
    <location>
        <begin position="1"/>
        <end position="24"/>
    </location>
</feature>
<reference evidence="2 3" key="1">
    <citation type="submission" date="2016-10" db="EMBL/GenBank/DDBJ databases">
        <authorList>
            <person name="de Groot N.N."/>
        </authorList>
    </citation>
    <scope>NUCLEOTIDE SEQUENCE [LARGE SCALE GENOMIC DNA]</scope>
    <source>
        <strain evidence="2 3">DSM 22489</strain>
    </source>
</reference>
<proteinExistence type="predicted"/>
<dbReference type="AlphaFoldDB" id="A0A1H6CE50"/>
<evidence type="ECO:0000313" key="2">
    <source>
        <dbReference type="EMBL" id="SEG71289.1"/>
    </source>
</evidence>
<name>A0A1H6CE50_9BACT</name>
<accession>A0A1H6CE50</accession>
<organism evidence="2 3">
    <name type="scientific">Bryocella elongata</name>
    <dbReference type="NCBI Taxonomy" id="863522"/>
    <lineage>
        <taxon>Bacteria</taxon>
        <taxon>Pseudomonadati</taxon>
        <taxon>Acidobacteriota</taxon>
        <taxon>Terriglobia</taxon>
        <taxon>Terriglobales</taxon>
        <taxon>Acidobacteriaceae</taxon>
        <taxon>Bryocella</taxon>
    </lineage>
</organism>
<evidence type="ECO:0000256" key="1">
    <source>
        <dbReference type="SAM" id="SignalP"/>
    </source>
</evidence>
<keyword evidence="3" id="KW-1185">Reference proteome</keyword>
<sequence>MTTLTITRRNRLILSVSASMLALAPLVSPVGRSSVASTLDCFVQTVDAVAKFPCRIVNNIRHFSLDRLDPTCPQCF</sequence>
<gene>
    <name evidence="2" type="ORF">SAMN05421819_4471</name>
</gene>
<evidence type="ECO:0000313" key="3">
    <source>
        <dbReference type="Proteomes" id="UP000236728"/>
    </source>
</evidence>
<feature type="chain" id="PRO_5009294743" description="Secreted protein" evidence="1">
    <location>
        <begin position="25"/>
        <end position="76"/>
    </location>
</feature>
<evidence type="ECO:0008006" key="4">
    <source>
        <dbReference type="Google" id="ProtNLM"/>
    </source>
</evidence>